<organism evidence="2 3">
    <name type="scientific">Sphagnum troendelagicum</name>
    <dbReference type="NCBI Taxonomy" id="128251"/>
    <lineage>
        <taxon>Eukaryota</taxon>
        <taxon>Viridiplantae</taxon>
        <taxon>Streptophyta</taxon>
        <taxon>Embryophyta</taxon>
        <taxon>Bryophyta</taxon>
        <taxon>Sphagnophytina</taxon>
        <taxon>Sphagnopsida</taxon>
        <taxon>Sphagnales</taxon>
        <taxon>Sphagnaceae</taxon>
        <taxon>Sphagnum</taxon>
    </lineage>
</organism>
<dbReference type="EMBL" id="OZ019905">
    <property type="protein sequence ID" value="CAK9201326.1"/>
    <property type="molecule type" value="Genomic_DNA"/>
</dbReference>
<accession>A0ABP0TNW4</accession>
<evidence type="ECO:0000313" key="3">
    <source>
        <dbReference type="Proteomes" id="UP001497512"/>
    </source>
</evidence>
<name>A0ABP0TNW4_9BRYO</name>
<comment type="similarity">
    <text evidence="1">Belongs to the MinE family.</text>
</comment>
<dbReference type="Pfam" id="PF03776">
    <property type="entry name" value="MinE"/>
    <property type="match status" value="1"/>
</dbReference>
<sequence length="239" mass="26603">MCSVGQSAISAQCLNTLLPGGAFLPPAAFKVSTKSCCMKLVKEQYVGQSCQASKGLRQRIESLDHDQKRRLQPCYAQLDGTDTPEISITSNGQSFVTDGDTEDGFLVRLKRAWQVLFPSKTKSSSNAEVAKQRLKMILISDRCSVNDEAKRKIVNNIVGALSDFVEIESEEKVQLNVSSDLKLGTVYSVTVPVRRVKPEYQSYSNELINKEFMTVDYLDDDSHFKMLGIHLDSPDHSNE</sequence>
<dbReference type="InterPro" id="IPR036707">
    <property type="entry name" value="MinE_sf"/>
</dbReference>
<evidence type="ECO:0000313" key="2">
    <source>
        <dbReference type="EMBL" id="CAK9201326.1"/>
    </source>
</evidence>
<reference evidence="2" key="1">
    <citation type="submission" date="2024-02" db="EMBL/GenBank/DDBJ databases">
        <authorList>
            <consortium name="ELIXIR-Norway"/>
            <consortium name="Elixir Norway"/>
        </authorList>
    </citation>
    <scope>NUCLEOTIDE SEQUENCE</scope>
</reference>
<evidence type="ECO:0000256" key="1">
    <source>
        <dbReference type="ARBA" id="ARBA00008168"/>
    </source>
</evidence>
<keyword evidence="3" id="KW-1185">Reference proteome</keyword>
<protein>
    <submittedName>
        <fullName evidence="2">Uncharacterized protein</fullName>
    </submittedName>
</protein>
<gene>
    <name evidence="2" type="ORF">CSSPTR1EN2_LOCUS5851</name>
</gene>
<proteinExistence type="inferred from homology"/>
<dbReference type="PANTHER" id="PTHR33404:SF2">
    <property type="entry name" value="CELL DIVISION TOPOLOGICAL SPECIFICITY FACTOR HOMOLOG, CHLOROPLASTIC"/>
    <property type="match status" value="1"/>
</dbReference>
<dbReference type="PANTHER" id="PTHR33404">
    <property type="entry name" value="CELL DIVISION TOPOLOGICAL SPECIFICITY FACTOR HOMOLOG, CHLOROPLASTIC"/>
    <property type="match status" value="1"/>
</dbReference>
<dbReference type="InterPro" id="IPR005527">
    <property type="entry name" value="MinE"/>
</dbReference>
<dbReference type="Proteomes" id="UP001497512">
    <property type="component" value="Chromosome 13"/>
</dbReference>
<dbReference type="Gene3D" id="3.30.1070.10">
    <property type="entry name" value="Cell division topological specificity factor MinE"/>
    <property type="match status" value="1"/>
</dbReference>